<name>A0A0F9VHC4_9ZZZZ</name>
<evidence type="ECO:0000256" key="3">
    <source>
        <dbReference type="ARBA" id="ARBA00022676"/>
    </source>
</evidence>
<dbReference type="EMBL" id="LAZR01000026">
    <property type="protein sequence ID" value="KKO03450.1"/>
    <property type="molecule type" value="Genomic_DNA"/>
</dbReference>
<dbReference type="AlphaFoldDB" id="A0A0F9VHC4"/>
<comment type="caution">
    <text evidence="9">The sequence shown here is derived from an EMBL/GenBank/DDBJ whole genome shotgun (WGS) entry which is preliminary data.</text>
</comment>
<keyword evidence="4" id="KW-0808">Transferase</keyword>
<dbReference type="InterPro" id="IPR050297">
    <property type="entry name" value="LipidA_mod_glycosyltrf_83"/>
</dbReference>
<keyword evidence="3" id="KW-0328">Glycosyltransferase</keyword>
<feature type="transmembrane region" description="Helical" evidence="8">
    <location>
        <begin position="221"/>
        <end position="239"/>
    </location>
</feature>
<sequence length="512" mass="57294">MQSRVQPTLPYSATIANIPAAPRDVLRRRLAWALVILGVGFRLGAYLWNTGFWYDEGWLIQSLQDKSFLGLVGPLANDQAAPLLYLWLLKCLYLLGGLNESLLRAPSLLAAVGGMVLMWPLARRMVRPSAIIWALALLAASDNILIYCARTKPYAMDAMATMVLLYAAVRLKDASPTRAILTIGAIGAGLFWFSYPSCFVYGGVAIMLGLKVLRSRRRRDWVAFIAVNAIVAASMWGLMKLTASDLRTGMLVEYWGRRGFPMGFDRVMKWPLDATYRQFEEAMRPIGAFALVMSALGAAAMWRDRTRRFQLGLLVLPLLLNIAAGCLRRYPWVGGRLSMYNIPILVLLTAEGWAEVIAWLRRTRERAWLPRPVALRIAFTIGIVAVGVPIVLAVYHVAWVGHRSTHGRPLAMHVLKNAREGDRIVIAGANEFGIYFRGRCELPIAGGDYYSPPPHSVLDKSDWTRLWLLVRKRPKSLMAVAIPFLERYETVWADRRDTADLYLLAPPAEATP</sequence>
<dbReference type="PANTHER" id="PTHR33908:SF11">
    <property type="entry name" value="MEMBRANE PROTEIN"/>
    <property type="match status" value="1"/>
</dbReference>
<reference evidence="9" key="1">
    <citation type="journal article" date="2015" name="Nature">
        <title>Complex archaea that bridge the gap between prokaryotes and eukaryotes.</title>
        <authorList>
            <person name="Spang A."/>
            <person name="Saw J.H."/>
            <person name="Jorgensen S.L."/>
            <person name="Zaremba-Niedzwiedzka K."/>
            <person name="Martijn J."/>
            <person name="Lind A.E."/>
            <person name="van Eijk R."/>
            <person name="Schleper C."/>
            <person name="Guy L."/>
            <person name="Ettema T.J."/>
        </authorList>
    </citation>
    <scope>NUCLEOTIDE SEQUENCE</scope>
</reference>
<comment type="subcellular location">
    <subcellularLocation>
        <location evidence="1">Cell membrane</location>
        <topology evidence="1">Multi-pass membrane protein</topology>
    </subcellularLocation>
</comment>
<evidence type="ECO:0000256" key="4">
    <source>
        <dbReference type="ARBA" id="ARBA00022679"/>
    </source>
</evidence>
<keyword evidence="2" id="KW-1003">Cell membrane</keyword>
<evidence type="ECO:0000256" key="5">
    <source>
        <dbReference type="ARBA" id="ARBA00022692"/>
    </source>
</evidence>
<gene>
    <name evidence="9" type="ORF">LCGC14_0093740</name>
</gene>
<dbReference type="GO" id="GO:0016763">
    <property type="term" value="F:pentosyltransferase activity"/>
    <property type="evidence" value="ECO:0007669"/>
    <property type="project" value="TreeGrafter"/>
</dbReference>
<evidence type="ECO:0000256" key="7">
    <source>
        <dbReference type="ARBA" id="ARBA00023136"/>
    </source>
</evidence>
<feature type="transmembrane region" description="Helical" evidence="8">
    <location>
        <begin position="342"/>
        <end position="361"/>
    </location>
</feature>
<evidence type="ECO:0000256" key="2">
    <source>
        <dbReference type="ARBA" id="ARBA00022475"/>
    </source>
</evidence>
<dbReference type="PANTHER" id="PTHR33908">
    <property type="entry name" value="MANNOSYLTRANSFERASE YKCB-RELATED"/>
    <property type="match status" value="1"/>
</dbReference>
<dbReference type="GO" id="GO:0005886">
    <property type="term" value="C:plasma membrane"/>
    <property type="evidence" value="ECO:0007669"/>
    <property type="project" value="UniProtKB-SubCell"/>
</dbReference>
<feature type="transmembrane region" description="Helical" evidence="8">
    <location>
        <begin position="373"/>
        <end position="399"/>
    </location>
</feature>
<feature type="transmembrane region" description="Helical" evidence="8">
    <location>
        <begin position="68"/>
        <end position="89"/>
    </location>
</feature>
<keyword evidence="5 8" id="KW-0812">Transmembrane</keyword>
<feature type="transmembrane region" description="Helical" evidence="8">
    <location>
        <begin position="101"/>
        <end position="122"/>
    </location>
</feature>
<dbReference type="GO" id="GO:0008610">
    <property type="term" value="P:lipid biosynthetic process"/>
    <property type="evidence" value="ECO:0007669"/>
    <property type="project" value="UniProtKB-ARBA"/>
</dbReference>
<accession>A0A0F9VHC4</accession>
<feature type="transmembrane region" description="Helical" evidence="8">
    <location>
        <begin position="154"/>
        <end position="171"/>
    </location>
</feature>
<feature type="transmembrane region" description="Helical" evidence="8">
    <location>
        <begin position="309"/>
        <end position="330"/>
    </location>
</feature>
<organism evidence="9">
    <name type="scientific">marine sediment metagenome</name>
    <dbReference type="NCBI Taxonomy" id="412755"/>
    <lineage>
        <taxon>unclassified sequences</taxon>
        <taxon>metagenomes</taxon>
        <taxon>ecological metagenomes</taxon>
    </lineage>
</organism>
<proteinExistence type="predicted"/>
<feature type="transmembrane region" description="Helical" evidence="8">
    <location>
        <begin position="183"/>
        <end position="209"/>
    </location>
</feature>
<evidence type="ECO:0000256" key="8">
    <source>
        <dbReference type="SAM" id="Phobius"/>
    </source>
</evidence>
<evidence type="ECO:0000313" key="9">
    <source>
        <dbReference type="EMBL" id="KKO03450.1"/>
    </source>
</evidence>
<protein>
    <submittedName>
        <fullName evidence="9">Uncharacterized protein</fullName>
    </submittedName>
</protein>
<evidence type="ECO:0000256" key="6">
    <source>
        <dbReference type="ARBA" id="ARBA00022989"/>
    </source>
</evidence>
<keyword evidence="7 8" id="KW-0472">Membrane</keyword>
<feature type="transmembrane region" description="Helical" evidence="8">
    <location>
        <begin position="30"/>
        <end position="48"/>
    </location>
</feature>
<feature type="transmembrane region" description="Helical" evidence="8">
    <location>
        <begin position="128"/>
        <end position="147"/>
    </location>
</feature>
<evidence type="ECO:0000256" key="1">
    <source>
        <dbReference type="ARBA" id="ARBA00004651"/>
    </source>
</evidence>
<feature type="transmembrane region" description="Helical" evidence="8">
    <location>
        <begin position="282"/>
        <end position="302"/>
    </location>
</feature>
<keyword evidence="6 8" id="KW-1133">Transmembrane helix</keyword>